<keyword evidence="4" id="KW-1185">Reference proteome</keyword>
<feature type="region of interest" description="Disordered" evidence="1">
    <location>
        <begin position="1"/>
        <end position="36"/>
    </location>
</feature>
<feature type="compositionally biased region" description="Polar residues" evidence="1">
    <location>
        <begin position="149"/>
        <end position="158"/>
    </location>
</feature>
<evidence type="ECO:0000259" key="2">
    <source>
        <dbReference type="Pfam" id="PF13699"/>
    </source>
</evidence>
<dbReference type="AlphaFoldDB" id="A0A8J6ZNM7"/>
<feature type="compositionally biased region" description="Basic and acidic residues" evidence="1">
    <location>
        <begin position="159"/>
        <end position="168"/>
    </location>
</feature>
<organism evidence="3 4">
    <name type="scientific">Desmonostoc muscorum LEGE 12446</name>
    <dbReference type="NCBI Taxonomy" id="1828758"/>
    <lineage>
        <taxon>Bacteria</taxon>
        <taxon>Bacillati</taxon>
        <taxon>Cyanobacteriota</taxon>
        <taxon>Cyanophyceae</taxon>
        <taxon>Nostocales</taxon>
        <taxon>Nostocaceae</taxon>
        <taxon>Desmonostoc</taxon>
    </lineage>
</organism>
<evidence type="ECO:0000256" key="1">
    <source>
        <dbReference type="SAM" id="MobiDB-lite"/>
    </source>
</evidence>
<comment type="caution">
    <text evidence="3">The sequence shown here is derived from an EMBL/GenBank/DDBJ whole genome shotgun (WGS) entry which is preliminary data.</text>
</comment>
<feature type="region of interest" description="Disordered" evidence="1">
    <location>
        <begin position="126"/>
        <end position="185"/>
    </location>
</feature>
<sequence length="910" mass="100215">MSDRKFGSKKTAASTFSNSSLVSPTTPTLANPVQSFGLPTNNVAATEVSTDLQEAQSADEQLLEQQAISEKPVTHDISRISLRRPQAKLTVGEPGDRYEQEADMIANTVMSMPALTVQREEILEEEDPAKLLNTSIQREISPEEEELQTKSTLQTASDRSLEGGDRLENQLNGSKGGGSPLADDVRSFMEPRFGADFSQVRVHTNSQAVQMNQELGAQAFTHGNDVYYGQGKAPGNNELTAHELTHVVQQTGSVQSRINRYLATPNFTLNTSETPQIQRDGEGNNLERLNEMLDKFNVPEEDVIKLCGQLTAPEKATVLAGGYRSRMIAALNVSEMVQALNNLNPPLSTKLEWLEATTTFGSRQLDYSTIQPWITAAPQAEKDALKINYWKNFFVNVCTNQTMVTALNDLGFDLITKLTWLQAEMTVTSLELDYATIKPWITAAPQTEKDALKTDTWKNFFVNVCTNETMVTALNDLGFDLQTKLNWLEAEMTITSWELSYTTIQPWITAAPQGERDALKTDAWKNFFVKVCTNQTMITAVNDLGFDLITKLTWLDAEMTITRLELDYATIKPWITAAPQGEKDALKTDTWKNFFVKVCTNDTMVDALIDLNFDLTTKLTWLLAEGVGDAALANLIGSGDIFTALAGLDEAQITQLRRNSDLIDVLQKLMTNAEFAQLAANLVLITPSTVVDRVNARNEALRILTVQLNNKEIARSTINGNMQVVIIPRNKLLTDVAQFADLAGTSTFDGRRWETVRGVGHGNYVAVTEENLLGGNCTATFGGNPVSGTYATGYSTTSHEFAHGLHDNSLTDADRQIITNAYNARKALATASPTDPNQWVDGREGCYASQTDHEFFAQLSNAYLGTNTGNDPNTGDPRHNGKAWVQTHEPTVFALLDRMYAGGSIPNANP</sequence>
<dbReference type="InterPro" id="IPR025295">
    <property type="entry name" value="eCIS_core_dom"/>
</dbReference>
<evidence type="ECO:0000313" key="4">
    <source>
        <dbReference type="Proteomes" id="UP000622533"/>
    </source>
</evidence>
<reference evidence="3" key="1">
    <citation type="submission" date="2020-10" db="EMBL/GenBank/DDBJ databases">
        <authorList>
            <person name="Castelo-Branco R."/>
            <person name="Eusebio N."/>
            <person name="Adriana R."/>
            <person name="Vieira A."/>
            <person name="Brugerolle De Fraissinette N."/>
            <person name="Rezende De Castro R."/>
            <person name="Schneider M.P."/>
            <person name="Vasconcelos V."/>
            <person name="Leao P.N."/>
        </authorList>
    </citation>
    <scope>NUCLEOTIDE SEQUENCE</scope>
    <source>
        <strain evidence="3">LEGE 12446</strain>
    </source>
</reference>
<dbReference type="Pfam" id="PF13699">
    <property type="entry name" value="eCIS_core"/>
    <property type="match status" value="1"/>
</dbReference>
<name>A0A8J6ZNM7_DESMC</name>
<dbReference type="EMBL" id="JADEXS010000323">
    <property type="protein sequence ID" value="MBE9024845.1"/>
    <property type="molecule type" value="Genomic_DNA"/>
</dbReference>
<dbReference type="RefSeq" id="WP_193919514.1">
    <property type="nucleotide sequence ID" value="NZ_JADEXS020000001.1"/>
</dbReference>
<accession>A0A8J6ZNM7</accession>
<protein>
    <submittedName>
        <fullName evidence="3">DUF4157 domain-containing protein</fullName>
    </submittedName>
</protein>
<proteinExistence type="predicted"/>
<dbReference type="SUPFAM" id="SSF55486">
    <property type="entry name" value="Metalloproteases ('zincins'), catalytic domain"/>
    <property type="match status" value="1"/>
</dbReference>
<feature type="compositionally biased region" description="Polar residues" evidence="1">
    <location>
        <begin position="11"/>
        <end position="36"/>
    </location>
</feature>
<evidence type="ECO:0000313" key="3">
    <source>
        <dbReference type="EMBL" id="MBE9024845.1"/>
    </source>
</evidence>
<feature type="domain" description="eCIS core" evidence="2">
    <location>
        <begin position="180"/>
        <end position="252"/>
    </location>
</feature>
<gene>
    <name evidence="3" type="ORF">IQ276_21180</name>
</gene>
<dbReference type="Proteomes" id="UP000622533">
    <property type="component" value="Unassembled WGS sequence"/>
</dbReference>